<dbReference type="PATRIC" id="fig|512565.3.peg.3079"/>
<reference evidence="4 5" key="1">
    <citation type="submission" date="2012-02" db="EMBL/GenBank/DDBJ databases">
        <title>Complete genome sequence of Actinoplanes missouriensis 431 (= NBRC 102363).</title>
        <authorList>
            <person name="Ohnishi Y."/>
            <person name="Ishikawa J."/>
            <person name="Sekine M."/>
            <person name="Hosoyama A."/>
            <person name="Harada T."/>
            <person name="Narita H."/>
            <person name="Hata T."/>
            <person name="Konno Y."/>
            <person name="Tutikane K."/>
            <person name="Fujita N."/>
            <person name="Horinouchi S."/>
            <person name="Hayakawa M."/>
        </authorList>
    </citation>
    <scope>NUCLEOTIDE SEQUENCE [LARGE SCALE GENOMIC DNA]</scope>
    <source>
        <strain evidence="5">ATCC 14538 / DSM 43046 / CBS 188.64 / JCM 3121 / NBRC 102363 / NCIMB 12654 / NRRL B-3342 / UNCC 431</strain>
    </source>
</reference>
<keyword evidence="5" id="KW-1185">Reference proteome</keyword>
<evidence type="ECO:0000259" key="3">
    <source>
        <dbReference type="PROSITE" id="PS51186"/>
    </source>
</evidence>
<dbReference type="PANTHER" id="PTHR43420">
    <property type="entry name" value="ACETYLTRANSFERASE"/>
    <property type="match status" value="1"/>
</dbReference>
<feature type="domain" description="N-acetyltransferase" evidence="3">
    <location>
        <begin position="1"/>
        <end position="186"/>
    </location>
</feature>
<dbReference type="Proteomes" id="UP000007882">
    <property type="component" value="Chromosome"/>
</dbReference>
<sequence length="193" mass="21037">MTELSIGFTESERARVGELYWAAFGPKLRIAFRDEATGVAQVTAALRPDRALIARVDGQVAGMCGFHHDGHGAVDLSWAGLRAGLGIVAAAWAALTLAPLDRRERDGVLVLDGICVAAEHRGRGIGSALLDAVTELAARHGDQWVQLSVIDTNPRAEALYRRHGFATAEHGSLGPLRHLYGFDRYRTMRKRTW</sequence>
<gene>
    <name evidence="4" type="ordered locus">AMIS_30810</name>
</gene>
<evidence type="ECO:0000256" key="2">
    <source>
        <dbReference type="ARBA" id="ARBA00023315"/>
    </source>
</evidence>
<dbReference type="SUPFAM" id="SSF55729">
    <property type="entry name" value="Acyl-CoA N-acyltransferases (Nat)"/>
    <property type="match status" value="1"/>
</dbReference>
<dbReference type="CDD" id="cd04301">
    <property type="entry name" value="NAT_SF"/>
    <property type="match status" value="1"/>
</dbReference>
<keyword evidence="1 4" id="KW-0808">Transferase</keyword>
<dbReference type="Gene3D" id="3.40.630.30">
    <property type="match status" value="1"/>
</dbReference>
<dbReference type="GO" id="GO:0016747">
    <property type="term" value="F:acyltransferase activity, transferring groups other than amino-acyl groups"/>
    <property type="evidence" value="ECO:0007669"/>
    <property type="project" value="InterPro"/>
</dbReference>
<dbReference type="RefSeq" id="WP_014443196.1">
    <property type="nucleotide sequence ID" value="NC_017093.1"/>
</dbReference>
<dbReference type="InterPro" id="IPR016181">
    <property type="entry name" value="Acyl_CoA_acyltransferase"/>
</dbReference>
<proteinExistence type="predicted"/>
<evidence type="ECO:0000256" key="1">
    <source>
        <dbReference type="ARBA" id="ARBA00022679"/>
    </source>
</evidence>
<dbReference type="InterPro" id="IPR000182">
    <property type="entry name" value="GNAT_dom"/>
</dbReference>
<evidence type="ECO:0000313" key="5">
    <source>
        <dbReference type="Proteomes" id="UP000007882"/>
    </source>
</evidence>
<dbReference type="KEGG" id="ams:AMIS_30810"/>
<dbReference type="eggNOG" id="COG0456">
    <property type="taxonomic scope" value="Bacteria"/>
</dbReference>
<dbReference type="Pfam" id="PF00583">
    <property type="entry name" value="Acetyltransf_1"/>
    <property type="match status" value="1"/>
</dbReference>
<name>I0H5L4_ACTM4</name>
<dbReference type="PROSITE" id="PS51186">
    <property type="entry name" value="GNAT"/>
    <property type="match status" value="1"/>
</dbReference>
<keyword evidence="2" id="KW-0012">Acyltransferase</keyword>
<dbReference type="InterPro" id="IPR050680">
    <property type="entry name" value="YpeA/RimI_acetyltransf"/>
</dbReference>
<dbReference type="EMBL" id="AP012319">
    <property type="protein sequence ID" value="BAL88301.1"/>
    <property type="molecule type" value="Genomic_DNA"/>
</dbReference>
<protein>
    <submittedName>
        <fullName evidence="4">Putative GCN5-related N-acetyltransferase</fullName>
    </submittedName>
</protein>
<dbReference type="STRING" id="512565.AMIS_30810"/>
<evidence type="ECO:0000313" key="4">
    <source>
        <dbReference type="EMBL" id="BAL88301.1"/>
    </source>
</evidence>
<dbReference type="AlphaFoldDB" id="I0H5L4"/>
<dbReference type="OrthoDB" id="5173601at2"/>
<dbReference type="HOGENOM" id="CLU_105898_0_0_11"/>
<accession>I0H5L4</accession>
<organism evidence="4 5">
    <name type="scientific">Actinoplanes missouriensis (strain ATCC 14538 / DSM 43046 / CBS 188.64 / JCM 3121 / NBRC 102363 / NCIMB 12654 / NRRL B-3342 / UNCC 431)</name>
    <dbReference type="NCBI Taxonomy" id="512565"/>
    <lineage>
        <taxon>Bacteria</taxon>
        <taxon>Bacillati</taxon>
        <taxon>Actinomycetota</taxon>
        <taxon>Actinomycetes</taxon>
        <taxon>Micromonosporales</taxon>
        <taxon>Micromonosporaceae</taxon>
        <taxon>Actinoplanes</taxon>
    </lineage>
</organism>